<protein>
    <submittedName>
        <fullName evidence="2">Uncharacterized protein</fullName>
    </submittedName>
</protein>
<sequence>MWEAYFFYSLFPQTILSHFTPFYVNYRILILK</sequence>
<dbReference type="EMBL" id="BK015631">
    <property type="protein sequence ID" value="DAE16835.1"/>
    <property type="molecule type" value="Genomic_DNA"/>
</dbReference>
<keyword evidence="1" id="KW-1133">Transmembrane helix</keyword>
<name>A0A8S5QDA4_9CAUD</name>
<keyword evidence="1" id="KW-0812">Transmembrane</keyword>
<proteinExistence type="predicted"/>
<accession>A0A8S5QDA4</accession>
<evidence type="ECO:0000313" key="2">
    <source>
        <dbReference type="EMBL" id="DAE16835.1"/>
    </source>
</evidence>
<keyword evidence="1" id="KW-0472">Membrane</keyword>
<feature type="transmembrane region" description="Helical" evidence="1">
    <location>
        <begin position="6"/>
        <end position="26"/>
    </location>
</feature>
<organism evidence="2">
    <name type="scientific">Siphoviridae sp. ctVii20</name>
    <dbReference type="NCBI Taxonomy" id="2825533"/>
    <lineage>
        <taxon>Viruses</taxon>
        <taxon>Duplodnaviria</taxon>
        <taxon>Heunggongvirae</taxon>
        <taxon>Uroviricota</taxon>
        <taxon>Caudoviricetes</taxon>
    </lineage>
</organism>
<reference evidence="2" key="1">
    <citation type="journal article" date="2021" name="Proc. Natl. Acad. Sci. U.S.A.">
        <title>A Catalog of Tens of Thousands of Viruses from Human Metagenomes Reveals Hidden Associations with Chronic Diseases.</title>
        <authorList>
            <person name="Tisza M.J."/>
            <person name="Buck C.B."/>
        </authorList>
    </citation>
    <scope>NUCLEOTIDE SEQUENCE</scope>
    <source>
        <strain evidence="2">CtVii20</strain>
    </source>
</reference>
<evidence type="ECO:0000256" key="1">
    <source>
        <dbReference type="SAM" id="Phobius"/>
    </source>
</evidence>